<evidence type="ECO:0000256" key="2">
    <source>
        <dbReference type="ARBA" id="ARBA00006966"/>
    </source>
</evidence>
<dbReference type="Pfam" id="PF01212">
    <property type="entry name" value="Beta_elim_lyase"/>
    <property type="match status" value="1"/>
</dbReference>
<gene>
    <name evidence="6" type="ORF">SAMN05421762_1090</name>
</gene>
<feature type="domain" description="Aromatic amino acid beta-eliminating lyase/threonine aldolase" evidence="5">
    <location>
        <begin position="4"/>
        <end position="289"/>
    </location>
</feature>
<evidence type="ECO:0000313" key="7">
    <source>
        <dbReference type="Proteomes" id="UP000231644"/>
    </source>
</evidence>
<dbReference type="RefSeq" id="WP_093453023.1">
    <property type="nucleotide sequence ID" value="NZ_FNZG01000003.1"/>
</dbReference>
<evidence type="ECO:0000256" key="3">
    <source>
        <dbReference type="ARBA" id="ARBA00011881"/>
    </source>
</evidence>
<comment type="similarity">
    <text evidence="2">Belongs to the threonine aldolase family.</text>
</comment>
<protein>
    <submittedName>
        <fullName evidence="6">L-threonine aldolase</fullName>
    </submittedName>
</protein>
<dbReference type="InterPro" id="IPR015421">
    <property type="entry name" value="PyrdxlP-dep_Trfase_major"/>
</dbReference>
<evidence type="ECO:0000256" key="1">
    <source>
        <dbReference type="ARBA" id="ARBA00001933"/>
    </source>
</evidence>
<comment type="subunit">
    <text evidence="3">Homotetramer.</text>
</comment>
<reference evidence="6 7" key="1">
    <citation type="submission" date="2016-10" db="EMBL/GenBank/DDBJ databases">
        <authorList>
            <person name="de Groot N.N."/>
        </authorList>
    </citation>
    <scope>NUCLEOTIDE SEQUENCE [LARGE SCALE GENOMIC DNA]</scope>
    <source>
        <strain evidence="6 7">DSM 29619</strain>
    </source>
</reference>
<evidence type="ECO:0000259" key="5">
    <source>
        <dbReference type="Pfam" id="PF01212"/>
    </source>
</evidence>
<dbReference type="InterPro" id="IPR001597">
    <property type="entry name" value="ArAA_b-elim_lyase/Thr_aldolase"/>
</dbReference>
<dbReference type="SUPFAM" id="SSF53383">
    <property type="entry name" value="PLP-dependent transferases"/>
    <property type="match status" value="1"/>
</dbReference>
<dbReference type="GO" id="GO:0016829">
    <property type="term" value="F:lyase activity"/>
    <property type="evidence" value="ECO:0007669"/>
    <property type="project" value="InterPro"/>
</dbReference>
<evidence type="ECO:0000313" key="6">
    <source>
        <dbReference type="EMBL" id="SFC48979.1"/>
    </source>
</evidence>
<dbReference type="PANTHER" id="PTHR48097:SF5">
    <property type="entry name" value="LOW SPECIFICITY L-THREONINE ALDOLASE"/>
    <property type="match status" value="1"/>
</dbReference>
<keyword evidence="7" id="KW-1185">Reference proteome</keyword>
<dbReference type="AlphaFoldDB" id="A0A1I1JK38"/>
<dbReference type="Gene3D" id="3.40.640.10">
    <property type="entry name" value="Type I PLP-dependent aspartate aminotransferase-like (Major domain)"/>
    <property type="match status" value="1"/>
</dbReference>
<dbReference type="Gene3D" id="3.90.1150.10">
    <property type="entry name" value="Aspartate Aminotransferase, domain 1"/>
    <property type="match status" value="1"/>
</dbReference>
<keyword evidence="4" id="KW-0663">Pyridoxal phosphate</keyword>
<dbReference type="OrthoDB" id="9774495at2"/>
<organism evidence="6 7">
    <name type="scientific">Pseudooceanicola nitratireducens</name>
    <dbReference type="NCBI Taxonomy" id="517719"/>
    <lineage>
        <taxon>Bacteria</taxon>
        <taxon>Pseudomonadati</taxon>
        <taxon>Pseudomonadota</taxon>
        <taxon>Alphaproteobacteria</taxon>
        <taxon>Rhodobacterales</taxon>
        <taxon>Paracoccaceae</taxon>
        <taxon>Pseudooceanicola</taxon>
    </lineage>
</organism>
<evidence type="ECO:0000256" key="4">
    <source>
        <dbReference type="ARBA" id="ARBA00022898"/>
    </source>
</evidence>
<dbReference type="GO" id="GO:0006520">
    <property type="term" value="P:amino acid metabolic process"/>
    <property type="evidence" value="ECO:0007669"/>
    <property type="project" value="InterPro"/>
</dbReference>
<proteinExistence type="inferred from homology"/>
<dbReference type="EMBL" id="FOLX01000001">
    <property type="protein sequence ID" value="SFC48979.1"/>
    <property type="molecule type" value="Genomic_DNA"/>
</dbReference>
<dbReference type="InterPro" id="IPR015424">
    <property type="entry name" value="PyrdxlP-dep_Trfase"/>
</dbReference>
<dbReference type="STRING" id="517719.SAMN05421762_1090"/>
<name>A0A1I1JK38_9RHOB</name>
<sequence length="345" mass="37085">MYFGSDNTGPVHPAVMEALVAANTGFTGSYGADPLMDQARTQLREIFDAPEAEVFLVATGTAANCLGLACHCPPTHTIFCSPTAHIHEDECNAPEFYTSGAKLTLVGTDDKISPQALARAIEAEGNRFPHGPARGPLSLTQATERGQIYTLDEIRALTAVAKSHDLPVHMDGARFGNALVALGCTPAEMTWRAGVDVLSFGGTKNGCMGVEAVILFDPARATEFQLRRKRGAHLFSKHRYLSAQMVAYLADDLWLTTAKQANDNMARLADGLRKFPGVTFDYEPAVNMAFLTIPSPLAKRLKAEGTAFNIMQGSPDTDDAVTIRLVTDWSIAPTEIDRFLALAAG</sequence>
<accession>A0A1I1JK38</accession>
<dbReference type="Proteomes" id="UP000231644">
    <property type="component" value="Unassembled WGS sequence"/>
</dbReference>
<dbReference type="InterPro" id="IPR015422">
    <property type="entry name" value="PyrdxlP-dep_Trfase_small"/>
</dbReference>
<comment type="cofactor">
    <cofactor evidence="1">
        <name>pyridoxal 5'-phosphate</name>
        <dbReference type="ChEBI" id="CHEBI:597326"/>
    </cofactor>
</comment>
<dbReference type="PANTHER" id="PTHR48097">
    <property type="entry name" value="L-THREONINE ALDOLASE-RELATED"/>
    <property type="match status" value="1"/>
</dbReference>